<dbReference type="Proteomes" id="UP000653305">
    <property type="component" value="Unassembled WGS sequence"/>
</dbReference>
<proteinExistence type="predicted"/>
<name>A0A830CV86_9LAMI</name>
<protein>
    <submittedName>
        <fullName evidence="1">Transcription factor jungbrunnen 1</fullName>
    </submittedName>
</protein>
<evidence type="ECO:0000313" key="2">
    <source>
        <dbReference type="Proteomes" id="UP000653305"/>
    </source>
</evidence>
<gene>
    <name evidence="1" type="ORF">PHJA_002037400</name>
</gene>
<sequence length="68" mass="8028">MVFFCMRGRKYRNSVRSNWVLLIGTGFWRQPTSINLFIHQDSTTNALASRNHLFITEEMPVKEPKWIG</sequence>
<accession>A0A830CV86</accession>
<comment type="caution">
    <text evidence="1">The sequence shown here is derived from an EMBL/GenBank/DDBJ whole genome shotgun (WGS) entry which is preliminary data.</text>
</comment>
<dbReference type="AlphaFoldDB" id="A0A830CV86"/>
<reference evidence="1" key="1">
    <citation type="submission" date="2020-07" db="EMBL/GenBank/DDBJ databases">
        <title>Ethylene signaling mediates host invasion by parasitic plants.</title>
        <authorList>
            <person name="Yoshida S."/>
        </authorList>
    </citation>
    <scope>NUCLEOTIDE SEQUENCE</scope>
    <source>
        <strain evidence="1">Okayama</strain>
    </source>
</reference>
<keyword evidence="2" id="KW-1185">Reference proteome</keyword>
<dbReference type="EMBL" id="BMAC01000550">
    <property type="protein sequence ID" value="GFP98935.1"/>
    <property type="molecule type" value="Genomic_DNA"/>
</dbReference>
<organism evidence="1 2">
    <name type="scientific">Phtheirospermum japonicum</name>
    <dbReference type="NCBI Taxonomy" id="374723"/>
    <lineage>
        <taxon>Eukaryota</taxon>
        <taxon>Viridiplantae</taxon>
        <taxon>Streptophyta</taxon>
        <taxon>Embryophyta</taxon>
        <taxon>Tracheophyta</taxon>
        <taxon>Spermatophyta</taxon>
        <taxon>Magnoliopsida</taxon>
        <taxon>eudicotyledons</taxon>
        <taxon>Gunneridae</taxon>
        <taxon>Pentapetalae</taxon>
        <taxon>asterids</taxon>
        <taxon>lamiids</taxon>
        <taxon>Lamiales</taxon>
        <taxon>Orobanchaceae</taxon>
        <taxon>Orobanchaceae incertae sedis</taxon>
        <taxon>Phtheirospermum</taxon>
    </lineage>
</organism>
<evidence type="ECO:0000313" key="1">
    <source>
        <dbReference type="EMBL" id="GFP98935.1"/>
    </source>
</evidence>